<sequence>MLCEQVQNRLDMVKESQKTAQAQLSELQASIEVEKVARPDSTERSISLAKLSRARQELTNLEKETAKYGACDPAKVEEKKRAVVLAKEASIRWTDNYAVLMSHFTRQHGVDPEELKKFLGVSEDYEDIL</sequence>
<name>A0A4S4KYE2_9APHY</name>
<dbReference type="AlphaFoldDB" id="A0A4S4KYE2"/>
<dbReference type="EMBL" id="SGPJ01000011">
    <property type="protein sequence ID" value="THH02090.1"/>
    <property type="molecule type" value="Genomic_DNA"/>
</dbReference>
<gene>
    <name evidence="6" type="ORF">EW026_g748</name>
</gene>
<accession>A0A4S4KYE2</accession>
<dbReference type="Pfam" id="PF18517">
    <property type="entry name" value="LZ3wCH"/>
    <property type="match status" value="1"/>
</dbReference>
<evidence type="ECO:0000313" key="6">
    <source>
        <dbReference type="EMBL" id="THH02090.1"/>
    </source>
</evidence>
<dbReference type="GO" id="GO:0005634">
    <property type="term" value="C:nucleus"/>
    <property type="evidence" value="ECO:0007669"/>
    <property type="project" value="UniProtKB-SubCell"/>
</dbReference>
<evidence type="ECO:0000256" key="1">
    <source>
        <dbReference type="ARBA" id="ARBA00004123"/>
    </source>
</evidence>
<evidence type="ECO:0000313" key="7">
    <source>
        <dbReference type="Proteomes" id="UP000309038"/>
    </source>
</evidence>
<reference evidence="6 7" key="1">
    <citation type="submission" date="2019-02" db="EMBL/GenBank/DDBJ databases">
        <title>Genome sequencing of the rare red list fungi Phlebia centrifuga.</title>
        <authorList>
            <person name="Buettner E."/>
            <person name="Kellner H."/>
        </authorList>
    </citation>
    <scope>NUCLEOTIDE SEQUENCE [LARGE SCALE GENOMIC DNA]</scope>
    <source>
        <strain evidence="6 7">DSM 108282</strain>
    </source>
</reference>
<evidence type="ECO:0000256" key="2">
    <source>
        <dbReference type="ARBA" id="ARBA00023054"/>
    </source>
</evidence>
<comment type="caution">
    <text evidence="6">The sequence shown here is derived from an EMBL/GenBank/DDBJ whole genome shotgun (WGS) entry which is preliminary data.</text>
</comment>
<keyword evidence="7" id="KW-1185">Reference proteome</keyword>
<comment type="subcellular location">
    <subcellularLocation>
        <location evidence="1">Nucleus</location>
    </subcellularLocation>
</comment>
<keyword evidence="3" id="KW-0539">Nucleus</keyword>
<evidence type="ECO:0000259" key="5">
    <source>
        <dbReference type="Pfam" id="PF18517"/>
    </source>
</evidence>
<keyword evidence="2 4" id="KW-0175">Coiled coil</keyword>
<dbReference type="InterPro" id="IPR040661">
    <property type="entry name" value="LZ3wCH"/>
</dbReference>
<evidence type="ECO:0000256" key="3">
    <source>
        <dbReference type="ARBA" id="ARBA00023242"/>
    </source>
</evidence>
<dbReference type="Proteomes" id="UP000309038">
    <property type="component" value="Unassembled WGS sequence"/>
</dbReference>
<organism evidence="6 7">
    <name type="scientific">Hermanssonia centrifuga</name>
    <dbReference type="NCBI Taxonomy" id="98765"/>
    <lineage>
        <taxon>Eukaryota</taxon>
        <taxon>Fungi</taxon>
        <taxon>Dikarya</taxon>
        <taxon>Basidiomycota</taxon>
        <taxon>Agaricomycotina</taxon>
        <taxon>Agaricomycetes</taxon>
        <taxon>Polyporales</taxon>
        <taxon>Meruliaceae</taxon>
        <taxon>Hermanssonia</taxon>
    </lineage>
</organism>
<proteinExistence type="predicted"/>
<evidence type="ECO:0000256" key="4">
    <source>
        <dbReference type="SAM" id="Coils"/>
    </source>
</evidence>
<feature type="domain" description="Leucine zipper with capping helix" evidence="5">
    <location>
        <begin position="75"/>
        <end position="127"/>
    </location>
</feature>
<feature type="coiled-coil region" evidence="4">
    <location>
        <begin position="3"/>
        <end position="64"/>
    </location>
</feature>
<protein>
    <recommendedName>
        <fullName evidence="5">Leucine zipper with capping helix domain-containing protein</fullName>
    </recommendedName>
</protein>